<sequence length="18" mass="2189">MRKKDPTRQKTAQQDETQ</sequence>
<evidence type="ECO:0000313" key="1">
    <source>
        <dbReference type="EMBL" id="JAD34410.1"/>
    </source>
</evidence>
<name>A0A0A8ZCE4_ARUDO</name>
<organism evidence="1">
    <name type="scientific">Arundo donax</name>
    <name type="common">Giant reed</name>
    <name type="synonym">Donax arundinaceus</name>
    <dbReference type="NCBI Taxonomy" id="35708"/>
    <lineage>
        <taxon>Eukaryota</taxon>
        <taxon>Viridiplantae</taxon>
        <taxon>Streptophyta</taxon>
        <taxon>Embryophyta</taxon>
        <taxon>Tracheophyta</taxon>
        <taxon>Spermatophyta</taxon>
        <taxon>Magnoliopsida</taxon>
        <taxon>Liliopsida</taxon>
        <taxon>Poales</taxon>
        <taxon>Poaceae</taxon>
        <taxon>PACMAD clade</taxon>
        <taxon>Arundinoideae</taxon>
        <taxon>Arundineae</taxon>
        <taxon>Arundo</taxon>
    </lineage>
</organism>
<dbReference type="AlphaFoldDB" id="A0A0A8ZCE4"/>
<reference evidence="1" key="2">
    <citation type="journal article" date="2015" name="Data Brief">
        <title>Shoot transcriptome of the giant reed, Arundo donax.</title>
        <authorList>
            <person name="Barrero R.A."/>
            <person name="Guerrero F.D."/>
            <person name="Moolhuijzen P."/>
            <person name="Goolsby J.A."/>
            <person name="Tidwell J."/>
            <person name="Bellgard S.E."/>
            <person name="Bellgard M.I."/>
        </authorList>
    </citation>
    <scope>NUCLEOTIDE SEQUENCE</scope>
    <source>
        <tissue evidence="1">Shoot tissue taken approximately 20 cm above the soil surface</tissue>
    </source>
</reference>
<dbReference type="EMBL" id="GBRH01263485">
    <property type="protein sequence ID" value="JAD34410.1"/>
    <property type="molecule type" value="Transcribed_RNA"/>
</dbReference>
<protein>
    <submittedName>
        <fullName evidence="1">Uncharacterized protein</fullName>
    </submittedName>
</protein>
<reference evidence="1" key="1">
    <citation type="submission" date="2014-09" db="EMBL/GenBank/DDBJ databases">
        <authorList>
            <person name="Magalhaes I.L.F."/>
            <person name="Oliveira U."/>
            <person name="Santos F.R."/>
            <person name="Vidigal T.H.D.A."/>
            <person name="Brescovit A.D."/>
            <person name="Santos A.J."/>
        </authorList>
    </citation>
    <scope>NUCLEOTIDE SEQUENCE</scope>
    <source>
        <tissue evidence="1">Shoot tissue taken approximately 20 cm above the soil surface</tissue>
    </source>
</reference>
<accession>A0A0A8ZCE4</accession>
<proteinExistence type="predicted"/>